<reference evidence="1 2" key="1">
    <citation type="submission" date="2020-08" db="EMBL/GenBank/DDBJ databases">
        <title>Genome sequence of Nocardioides mesophilus KACC 16243T.</title>
        <authorList>
            <person name="Hyun D.-W."/>
            <person name="Bae J.-W."/>
        </authorList>
    </citation>
    <scope>NUCLEOTIDE SEQUENCE [LARGE SCALE GENOMIC DNA]</scope>
    <source>
        <strain evidence="1 2">KACC 16243</strain>
    </source>
</reference>
<name>A0A7G9R852_9ACTN</name>
<keyword evidence="2" id="KW-1185">Reference proteome</keyword>
<dbReference type="EMBL" id="CP060713">
    <property type="protein sequence ID" value="QNN51777.1"/>
    <property type="molecule type" value="Genomic_DNA"/>
</dbReference>
<proteinExistence type="predicted"/>
<protein>
    <recommendedName>
        <fullName evidence="3">TOMM leader peptide-binding protein</fullName>
    </recommendedName>
</protein>
<dbReference type="RefSeq" id="WP_187577613.1">
    <property type="nucleotide sequence ID" value="NZ_CP060713.1"/>
</dbReference>
<gene>
    <name evidence="1" type="ORF">H9L09_14650</name>
</gene>
<organism evidence="1 2">
    <name type="scientific">Nocardioides mesophilus</name>
    <dbReference type="NCBI Taxonomy" id="433659"/>
    <lineage>
        <taxon>Bacteria</taxon>
        <taxon>Bacillati</taxon>
        <taxon>Actinomycetota</taxon>
        <taxon>Actinomycetes</taxon>
        <taxon>Propionibacteriales</taxon>
        <taxon>Nocardioidaceae</taxon>
        <taxon>Nocardioides</taxon>
    </lineage>
</organism>
<sequence length="291" mass="31083">MRPLLRPGTHVLQRGDGRLQLGLDPASAVILPDEPEVRELLAGLDGSTRDDDLPLLTVLREQSLVLDEHDVLPLLNASNRCPAPAAAALARQRGAAAGPAADRRAATRLEVRGFGGDELADQVVALAGRLGLRAGAPSRKRASGDDAVVGVLAGIGEPDRELADPWVRESTPYVVVRMCEGHAVVGPFVAPGRTSCLRCIDAHHTDADPAWPLLVQQYSRLSSRPRRDGVPEPVDPVLATLAAAWAVRDLASYVDGVRPSTWSTTLVLDAELAEVESRCWLRHPECGCGWA</sequence>
<accession>A0A7G9R852</accession>
<dbReference type="Gene3D" id="3.40.50.720">
    <property type="entry name" value="NAD(P)-binding Rossmann-like Domain"/>
    <property type="match status" value="1"/>
</dbReference>
<evidence type="ECO:0000313" key="2">
    <source>
        <dbReference type="Proteomes" id="UP000515947"/>
    </source>
</evidence>
<dbReference type="KEGG" id="nmes:H9L09_14650"/>
<evidence type="ECO:0008006" key="3">
    <source>
        <dbReference type="Google" id="ProtNLM"/>
    </source>
</evidence>
<evidence type="ECO:0000313" key="1">
    <source>
        <dbReference type="EMBL" id="QNN51777.1"/>
    </source>
</evidence>
<dbReference type="Proteomes" id="UP000515947">
    <property type="component" value="Chromosome"/>
</dbReference>
<dbReference type="AlphaFoldDB" id="A0A7G9R852"/>